<accession>A0ABQ5P9X0</accession>
<name>A0ABQ5P9X0_9ACTN</name>
<keyword evidence="5" id="KW-1185">Reference proteome</keyword>
<dbReference type="EMBL" id="BSBI01000020">
    <property type="protein sequence ID" value="GLF99394.1"/>
    <property type="molecule type" value="Genomic_DNA"/>
</dbReference>
<reference evidence="4 5" key="1">
    <citation type="submission" date="2022-10" db="EMBL/GenBank/DDBJ databases">
        <title>Draft genome sequence of Streptomyces sp. YSPA8.</title>
        <authorList>
            <person name="Moriuchi R."/>
            <person name="Dohra H."/>
            <person name="Yamamura H."/>
            <person name="Kodani S."/>
        </authorList>
    </citation>
    <scope>NUCLEOTIDE SEQUENCE [LARGE SCALE GENOMIC DNA]</scope>
    <source>
        <strain evidence="4 5">YSPA8</strain>
    </source>
</reference>
<evidence type="ECO:0000256" key="1">
    <source>
        <dbReference type="SAM" id="MobiDB-lite"/>
    </source>
</evidence>
<evidence type="ECO:0000313" key="5">
    <source>
        <dbReference type="Proteomes" id="UP001291653"/>
    </source>
</evidence>
<keyword evidence="2" id="KW-0472">Membrane</keyword>
<dbReference type="Gene3D" id="2.130.10.10">
    <property type="entry name" value="YVTN repeat-like/Quinoprotein amine dehydrogenase"/>
    <property type="match status" value="1"/>
</dbReference>
<dbReference type="InterPro" id="IPR011044">
    <property type="entry name" value="Quino_amine_DH_bsu"/>
</dbReference>
<dbReference type="RefSeq" id="WP_323451338.1">
    <property type="nucleotide sequence ID" value="NZ_BSBI01000020.1"/>
</dbReference>
<evidence type="ECO:0000313" key="4">
    <source>
        <dbReference type="EMBL" id="GLF99394.1"/>
    </source>
</evidence>
<dbReference type="InterPro" id="IPR002372">
    <property type="entry name" value="PQQ_rpt_dom"/>
</dbReference>
<evidence type="ECO:0000256" key="2">
    <source>
        <dbReference type="SAM" id="Phobius"/>
    </source>
</evidence>
<proteinExistence type="predicted"/>
<feature type="compositionally biased region" description="Pro residues" evidence="1">
    <location>
        <begin position="1"/>
        <end position="25"/>
    </location>
</feature>
<gene>
    <name evidence="4" type="ORF">SYYSPA8_33875</name>
</gene>
<dbReference type="Pfam" id="PF13360">
    <property type="entry name" value="PQQ_2"/>
    <property type="match status" value="1"/>
</dbReference>
<dbReference type="SUPFAM" id="SSF50969">
    <property type="entry name" value="YVTN repeat-like/Quinoprotein amine dehydrogenase"/>
    <property type="match status" value="1"/>
</dbReference>
<sequence>MTQPPPPPGFGPPQQPVPYGHPPPGGVLYGGPQPPPPGGRPRDGRRTRRLIVVAAVAAMATIVGAGVWYSGARDGGGTTAAERPGDEAERPGGDGKNGDGAPGGQGREKPPADTAARVAFTLPEPRVEDITDVGGSWATDELFVKPGIRSLAGYGPDGAAAWTLRLPGQVCAASRHQSADGRTAVVFEAAPRAAPRFFQPCTEVGVVDLHTGELLWSASVTSTTGGDAKVAFAEVTQSGNTVAAGGTSGGAAFDLATGAVRWKPVVGSDNCYDRGYAGGPALVAVRQCGEPSRPRLTVQRVDPAGGRPLVSYRLPDGADNASVVSAEPLVVAADLGDTAGSAGFSDLFSVDGKGRQLARISAAGETFAAECGVTEVESCRGIAVGNGRVYLPTVEREGDSEPGFSNTNDLVSYDLATGKPTSDRLAAGDRHMIFPLRMDGGDVIAYRTPSYTAGGQVVSVDGATFAPTTLMRNPADRRTREAESRFANAGDDILYHRGRLYLSATLMNKHTGQDKQLILAYTTAD</sequence>
<dbReference type="Proteomes" id="UP001291653">
    <property type="component" value="Unassembled WGS sequence"/>
</dbReference>
<organism evidence="4 5">
    <name type="scientific">Streptomyces yaizuensis</name>
    <dbReference type="NCBI Taxonomy" id="2989713"/>
    <lineage>
        <taxon>Bacteria</taxon>
        <taxon>Bacillati</taxon>
        <taxon>Actinomycetota</taxon>
        <taxon>Actinomycetes</taxon>
        <taxon>Kitasatosporales</taxon>
        <taxon>Streptomycetaceae</taxon>
        <taxon>Streptomyces</taxon>
    </lineage>
</organism>
<feature type="compositionally biased region" description="Basic and acidic residues" evidence="1">
    <location>
        <begin position="83"/>
        <end position="97"/>
    </location>
</feature>
<feature type="region of interest" description="Disordered" evidence="1">
    <location>
        <begin position="1"/>
        <end position="45"/>
    </location>
</feature>
<keyword evidence="2" id="KW-1133">Transmembrane helix</keyword>
<feature type="transmembrane region" description="Helical" evidence="2">
    <location>
        <begin position="50"/>
        <end position="69"/>
    </location>
</feature>
<feature type="domain" description="Pyrrolo-quinoline quinone repeat" evidence="3">
    <location>
        <begin position="150"/>
        <end position="270"/>
    </location>
</feature>
<evidence type="ECO:0000259" key="3">
    <source>
        <dbReference type="Pfam" id="PF13360"/>
    </source>
</evidence>
<feature type="region of interest" description="Disordered" evidence="1">
    <location>
        <begin position="68"/>
        <end position="113"/>
    </location>
</feature>
<comment type="caution">
    <text evidence="4">The sequence shown here is derived from an EMBL/GenBank/DDBJ whole genome shotgun (WGS) entry which is preliminary data.</text>
</comment>
<keyword evidence="2" id="KW-0812">Transmembrane</keyword>
<dbReference type="InterPro" id="IPR015943">
    <property type="entry name" value="WD40/YVTN_repeat-like_dom_sf"/>
</dbReference>
<protein>
    <submittedName>
        <fullName evidence="4">PQQ-binding-like beta-propeller repeat protein</fullName>
    </submittedName>
</protein>